<evidence type="ECO:0000256" key="5">
    <source>
        <dbReference type="ARBA" id="ARBA00023004"/>
    </source>
</evidence>
<dbReference type="InterPro" id="IPR019554">
    <property type="entry name" value="Soluble_ligand-bd"/>
</dbReference>
<keyword evidence="3" id="KW-0004">4Fe-4S</keyword>
<organism evidence="9 10">
    <name type="scientific">Malikia granosa</name>
    <dbReference type="NCBI Taxonomy" id="263067"/>
    <lineage>
        <taxon>Bacteria</taxon>
        <taxon>Pseudomonadati</taxon>
        <taxon>Pseudomonadota</taxon>
        <taxon>Betaproteobacteria</taxon>
        <taxon>Burkholderiales</taxon>
        <taxon>Comamonadaceae</taxon>
        <taxon>Malikia</taxon>
    </lineage>
</organism>
<dbReference type="Pfam" id="PF10531">
    <property type="entry name" value="SLBB"/>
    <property type="match status" value="1"/>
</dbReference>
<evidence type="ECO:0000256" key="4">
    <source>
        <dbReference type="ARBA" id="ARBA00022723"/>
    </source>
</evidence>
<feature type="domain" description="NADH-ubiquinone oxidoreductase 51kDa subunit iron-sulphur binding" evidence="8">
    <location>
        <begin position="532"/>
        <end position="577"/>
    </location>
</feature>
<dbReference type="Pfam" id="PF10589">
    <property type="entry name" value="NADH_4Fe-4S"/>
    <property type="match status" value="1"/>
</dbReference>
<proteinExistence type="inferred from homology"/>
<evidence type="ECO:0000259" key="8">
    <source>
        <dbReference type="SMART" id="SM00928"/>
    </source>
</evidence>
<keyword evidence="5" id="KW-0408">Iron</keyword>
<reference evidence="9 10" key="1">
    <citation type="submission" date="2018-03" db="EMBL/GenBank/DDBJ databases">
        <title>Comparative genomics illustrates the genes involved in a hyperalkaliphilic mechanisms of Serpentinomonas isolated from highly-alkaline calcium-rich serpentinized springs.</title>
        <authorList>
            <person name="Suzuki S."/>
            <person name="Ishii S."/>
            <person name="Walworth N."/>
            <person name="Bird L."/>
            <person name="Kuenen J.G."/>
            <person name="Nealson K.H."/>
        </authorList>
    </citation>
    <scope>NUCLEOTIDE SEQUENCE [LARGE SCALE GENOMIC DNA]</scope>
    <source>
        <strain evidence="9 10">P1</strain>
    </source>
</reference>
<sequence length="610" mass="65648">MPSARSGSWSNSASGRPDCKLPDRHALKLWRSIPAREQILPQTDDSPAIAPPGARWRAGLKGRQVEPQTRARVAELCAGLEPRAELLIEHLHRLQDAEGGLRQGLLAALAERLCLSQAEVHEVASFYHHFEVVADDTALPTTTLRVCTSLSCAMAGGESLLADLRQRLAGDKTVRVVEAPCIGQCHRAPAACVGQRQLPQASVESVSAALASGVTGPRALPASGAPESAQAYAQLRRLLAGELTPDAVLAELKVSGLRGLGGAGFPAWRKWDTVRAQPGPRYLVVNIDEGEVGTFKDWQLLATQPRLALEGLLIAALVVGVEKAWIYLRDEYHDCRLLLQDELVALRQRIQGWQAEFPHAVFPAIELRRGAGAYVCGEESALIESLEGRRGLPRLKPPIVALQGLFGRPTLAHNVETLSWLPAILEQGGAWLAGQGRRGRSGLRRFSVSGRVRNPGCYLAPAGITLRELVDEFAGGMADGHELQAWLPGGASGGILPAALAELPLDFDTLAAQGAFVGSMAVVVLSQQDSVREVATELMRFFEHESCGQCTPCRAGTTQARALMQAPAWDAERLTELSHVMREASICGLGQAAPNPFDSVLRFFPREVQP</sequence>
<dbReference type="InterPro" id="IPR037225">
    <property type="entry name" value="Nuo51_FMN-bd_sf"/>
</dbReference>
<evidence type="ECO:0000256" key="7">
    <source>
        <dbReference type="SAM" id="MobiDB-lite"/>
    </source>
</evidence>
<dbReference type="GO" id="GO:0008137">
    <property type="term" value="F:NADH dehydrogenase (ubiquinone) activity"/>
    <property type="evidence" value="ECO:0007669"/>
    <property type="project" value="InterPro"/>
</dbReference>
<evidence type="ECO:0000256" key="3">
    <source>
        <dbReference type="ARBA" id="ARBA00022485"/>
    </source>
</evidence>
<feature type="region of interest" description="Disordered" evidence="7">
    <location>
        <begin position="1"/>
        <end position="20"/>
    </location>
</feature>
<comment type="caution">
    <text evidence="9">The sequence shown here is derived from an EMBL/GenBank/DDBJ whole genome shotgun (WGS) entry which is preliminary data.</text>
</comment>
<dbReference type="FunFam" id="3.10.20.600:FF:000006">
    <property type="entry name" value="Formate dehydrogenase, beta subunit"/>
    <property type="match status" value="1"/>
</dbReference>
<dbReference type="Pfam" id="PF01257">
    <property type="entry name" value="2Fe-2S_thioredx"/>
    <property type="match status" value="1"/>
</dbReference>
<evidence type="ECO:0000256" key="6">
    <source>
        <dbReference type="ARBA" id="ARBA00023014"/>
    </source>
</evidence>
<dbReference type="GO" id="GO:0010181">
    <property type="term" value="F:FMN binding"/>
    <property type="evidence" value="ECO:0007669"/>
    <property type="project" value="InterPro"/>
</dbReference>
<dbReference type="SUPFAM" id="SSF140490">
    <property type="entry name" value="Nqo1C-terminal domain-like"/>
    <property type="match status" value="1"/>
</dbReference>
<dbReference type="Pfam" id="PF01512">
    <property type="entry name" value="Complex1_51K"/>
    <property type="match status" value="1"/>
</dbReference>
<name>A0A2S9K948_9BURK</name>
<dbReference type="Gene3D" id="3.10.20.600">
    <property type="match status" value="1"/>
</dbReference>
<dbReference type="SUPFAM" id="SSF142019">
    <property type="entry name" value="Nqo1 FMN-binding domain-like"/>
    <property type="match status" value="1"/>
</dbReference>
<keyword evidence="6" id="KW-0411">Iron-sulfur</keyword>
<keyword evidence="4" id="KW-0479">Metal-binding</keyword>
<dbReference type="CDD" id="cd03082">
    <property type="entry name" value="TRX_Fd_NuoE_W_FDH_beta"/>
    <property type="match status" value="1"/>
</dbReference>
<dbReference type="InterPro" id="IPR011538">
    <property type="entry name" value="Nuo51_FMN-bd"/>
</dbReference>
<dbReference type="GO" id="GO:0046872">
    <property type="term" value="F:metal ion binding"/>
    <property type="evidence" value="ECO:0007669"/>
    <property type="project" value="UniProtKB-KW"/>
</dbReference>
<gene>
    <name evidence="9" type="ORF">C6P64_02360</name>
</gene>
<dbReference type="Proteomes" id="UP000238589">
    <property type="component" value="Unassembled WGS sequence"/>
</dbReference>
<dbReference type="Gene3D" id="3.40.50.11540">
    <property type="entry name" value="NADH-ubiquinone oxidoreductase 51kDa subunit"/>
    <property type="match status" value="1"/>
</dbReference>
<dbReference type="AlphaFoldDB" id="A0A2S9K948"/>
<evidence type="ECO:0000313" key="10">
    <source>
        <dbReference type="Proteomes" id="UP000238589"/>
    </source>
</evidence>
<evidence type="ECO:0000256" key="2">
    <source>
        <dbReference type="ARBA" id="ARBA00007523"/>
    </source>
</evidence>
<dbReference type="PROSITE" id="PS00644">
    <property type="entry name" value="COMPLEX1_51K_1"/>
    <property type="match status" value="1"/>
</dbReference>
<dbReference type="PROSITE" id="PS00645">
    <property type="entry name" value="COMPLEX1_51K_2"/>
    <property type="match status" value="1"/>
</dbReference>
<dbReference type="InterPro" id="IPR037207">
    <property type="entry name" value="Nuop51_4Fe4S-bd_sf"/>
</dbReference>
<dbReference type="GO" id="GO:0051539">
    <property type="term" value="F:4 iron, 4 sulfur cluster binding"/>
    <property type="evidence" value="ECO:0007669"/>
    <property type="project" value="UniProtKB-KW"/>
</dbReference>
<dbReference type="SUPFAM" id="SSF142984">
    <property type="entry name" value="Nqo1 middle domain-like"/>
    <property type="match status" value="1"/>
</dbReference>
<keyword evidence="10" id="KW-1185">Reference proteome</keyword>
<dbReference type="EMBL" id="PVLQ01000008">
    <property type="protein sequence ID" value="PRD66993.1"/>
    <property type="molecule type" value="Genomic_DNA"/>
</dbReference>
<dbReference type="PANTHER" id="PTHR43578:SF3">
    <property type="entry name" value="NADH-QUINONE OXIDOREDUCTASE SUBUNIT F"/>
    <property type="match status" value="1"/>
</dbReference>
<dbReference type="PANTHER" id="PTHR43578">
    <property type="entry name" value="NADH-QUINONE OXIDOREDUCTASE SUBUNIT F"/>
    <property type="match status" value="1"/>
</dbReference>
<dbReference type="Gene3D" id="3.40.30.10">
    <property type="entry name" value="Glutaredoxin"/>
    <property type="match status" value="1"/>
</dbReference>
<comment type="similarity">
    <text evidence="2">Belongs to the complex I 51 kDa subunit family.</text>
</comment>
<dbReference type="InterPro" id="IPR041921">
    <property type="entry name" value="NuoE_N"/>
</dbReference>
<dbReference type="Gene3D" id="1.20.1440.230">
    <property type="entry name" value="NADH-ubiquinone oxidoreductase 51kDa subunit, iron-sulphur binding domain"/>
    <property type="match status" value="1"/>
</dbReference>
<dbReference type="Gene3D" id="1.10.10.1590">
    <property type="entry name" value="NADH-quinone oxidoreductase subunit E"/>
    <property type="match status" value="1"/>
</dbReference>
<dbReference type="OrthoDB" id="9805533at2"/>
<evidence type="ECO:0000256" key="1">
    <source>
        <dbReference type="ARBA" id="ARBA00001917"/>
    </source>
</evidence>
<feature type="compositionally biased region" description="Low complexity" evidence="7">
    <location>
        <begin position="1"/>
        <end position="16"/>
    </location>
</feature>
<dbReference type="InterPro" id="IPR019575">
    <property type="entry name" value="Nuop51_4Fe4S-bd"/>
</dbReference>
<dbReference type="InterPro" id="IPR001949">
    <property type="entry name" value="NADH-UbQ_OxRdtase_51kDa_CS"/>
</dbReference>
<dbReference type="InterPro" id="IPR036249">
    <property type="entry name" value="Thioredoxin-like_sf"/>
</dbReference>
<protein>
    <submittedName>
        <fullName evidence="9">NADH-quinone oxidoreductase subunit F</fullName>
    </submittedName>
</protein>
<dbReference type="SMART" id="SM00928">
    <property type="entry name" value="NADH_4Fe-4S"/>
    <property type="match status" value="1"/>
</dbReference>
<accession>A0A2S9K948</accession>
<comment type="cofactor">
    <cofactor evidence="1">
        <name>FMN</name>
        <dbReference type="ChEBI" id="CHEBI:58210"/>
    </cofactor>
</comment>
<evidence type="ECO:0000313" key="9">
    <source>
        <dbReference type="EMBL" id="PRD66993.1"/>
    </source>
</evidence>
<dbReference type="SUPFAM" id="SSF52833">
    <property type="entry name" value="Thioredoxin-like"/>
    <property type="match status" value="1"/>
</dbReference>